<feature type="domain" description="Endonuclease/exonuclease/phosphatase" evidence="2">
    <location>
        <begin position="177"/>
        <end position="263"/>
    </location>
</feature>
<evidence type="ECO:0000313" key="4">
    <source>
        <dbReference type="Proteomes" id="UP001501326"/>
    </source>
</evidence>
<accession>A0ABP6H3Y1</accession>
<comment type="caution">
    <text evidence="3">The sequence shown here is derived from an EMBL/GenBank/DDBJ whole genome shotgun (WGS) entry which is preliminary data.</text>
</comment>
<feature type="chain" id="PRO_5045321352" description="Endonuclease/exonuclease/phosphatase domain-containing protein" evidence="1">
    <location>
        <begin position="35"/>
        <end position="275"/>
    </location>
</feature>
<dbReference type="InterPro" id="IPR036691">
    <property type="entry name" value="Endo/exonu/phosph_ase_sf"/>
</dbReference>
<dbReference type="InterPro" id="IPR006311">
    <property type="entry name" value="TAT_signal"/>
</dbReference>
<protein>
    <recommendedName>
        <fullName evidence="2">Endonuclease/exonuclease/phosphatase domain-containing protein</fullName>
    </recommendedName>
</protein>
<dbReference type="PROSITE" id="PS51318">
    <property type="entry name" value="TAT"/>
    <property type="match status" value="1"/>
</dbReference>
<dbReference type="Proteomes" id="UP001501326">
    <property type="component" value="Unassembled WGS sequence"/>
</dbReference>
<dbReference type="EMBL" id="BAAARN010000001">
    <property type="protein sequence ID" value="GAA2736450.1"/>
    <property type="molecule type" value="Genomic_DNA"/>
</dbReference>
<dbReference type="Pfam" id="PF03372">
    <property type="entry name" value="Exo_endo_phos"/>
    <property type="match status" value="1"/>
</dbReference>
<name>A0ABP6H3Y1_9MICO</name>
<gene>
    <name evidence="3" type="ORF">GCM10009867_21150</name>
</gene>
<dbReference type="Gene3D" id="3.60.10.10">
    <property type="entry name" value="Endonuclease/exonuclease/phosphatase"/>
    <property type="match status" value="1"/>
</dbReference>
<sequence>MSTAMSARRTAAGLAAGLIAAAGLTASVAAPAQAAEQRVKIVQHNVEKKWAPIALAVQQAKTIGAQGITLREVCQSDKNTLIAQNPAWTINYKLSKADGCGTNNDVGTVAIWTGGANGAKESYDLPKDGTRNPRLTCVKYGSSPVRHICSAHLVSKDTENVRAKQTARIASITSGWITNNHAVVVAGDFNASPGKPEMDSMYALNGRGRFTEGDQTATARAGDWTATSKDGNHRKIDYVFFSRNRTGFGDAKGIQTISTDSDHELLIARADVRVG</sequence>
<keyword evidence="4" id="KW-1185">Reference proteome</keyword>
<proteinExistence type="predicted"/>
<evidence type="ECO:0000313" key="3">
    <source>
        <dbReference type="EMBL" id="GAA2736450.1"/>
    </source>
</evidence>
<dbReference type="InterPro" id="IPR005135">
    <property type="entry name" value="Endo/exonuclease/phosphatase"/>
</dbReference>
<evidence type="ECO:0000259" key="2">
    <source>
        <dbReference type="Pfam" id="PF03372"/>
    </source>
</evidence>
<keyword evidence="1" id="KW-0732">Signal</keyword>
<organism evidence="3 4">
    <name type="scientific">Pedococcus aerophilus</name>
    <dbReference type="NCBI Taxonomy" id="436356"/>
    <lineage>
        <taxon>Bacteria</taxon>
        <taxon>Bacillati</taxon>
        <taxon>Actinomycetota</taxon>
        <taxon>Actinomycetes</taxon>
        <taxon>Micrococcales</taxon>
        <taxon>Intrasporangiaceae</taxon>
        <taxon>Pedococcus</taxon>
    </lineage>
</organism>
<feature type="signal peptide" evidence="1">
    <location>
        <begin position="1"/>
        <end position="34"/>
    </location>
</feature>
<evidence type="ECO:0000256" key="1">
    <source>
        <dbReference type="SAM" id="SignalP"/>
    </source>
</evidence>
<reference evidence="4" key="1">
    <citation type="journal article" date="2019" name="Int. J. Syst. Evol. Microbiol.">
        <title>The Global Catalogue of Microorganisms (GCM) 10K type strain sequencing project: providing services to taxonomists for standard genome sequencing and annotation.</title>
        <authorList>
            <consortium name="The Broad Institute Genomics Platform"/>
            <consortium name="The Broad Institute Genome Sequencing Center for Infectious Disease"/>
            <person name="Wu L."/>
            <person name="Ma J."/>
        </authorList>
    </citation>
    <scope>NUCLEOTIDE SEQUENCE [LARGE SCALE GENOMIC DNA]</scope>
    <source>
        <strain evidence="4">JCM 16378</strain>
    </source>
</reference>
<dbReference type="SUPFAM" id="SSF56219">
    <property type="entry name" value="DNase I-like"/>
    <property type="match status" value="1"/>
</dbReference>